<dbReference type="InterPro" id="IPR038638">
    <property type="entry name" value="RbpA_sf"/>
</dbReference>
<feature type="binding site" evidence="1">
    <location>
        <position position="57"/>
    </location>
    <ligand>
        <name>Zn(2+)</name>
        <dbReference type="ChEBI" id="CHEBI:29105"/>
    </ligand>
</feature>
<accession>A0ABN3GLN8</accession>
<evidence type="ECO:0000313" key="3">
    <source>
        <dbReference type="EMBL" id="GAA2353512.1"/>
    </source>
</evidence>
<protein>
    <recommendedName>
        <fullName evidence="1">RNA polymerase-binding protein RbpA</fullName>
    </recommendedName>
</protein>
<feature type="binding site" evidence="1">
    <location>
        <position position="61"/>
    </location>
    <ligand>
        <name>Zn(2+)</name>
        <dbReference type="ChEBI" id="CHEBI:29105"/>
    </ligand>
</feature>
<dbReference type="Gene3D" id="2.20.28.270">
    <property type="entry name" value="RNA polymerase-binding protein A"/>
    <property type="match status" value="1"/>
</dbReference>
<reference evidence="3 4" key="1">
    <citation type="journal article" date="2019" name="Int. J. Syst. Evol. Microbiol.">
        <title>The Global Catalogue of Microorganisms (GCM) 10K type strain sequencing project: providing services to taxonomists for standard genome sequencing and annotation.</title>
        <authorList>
            <consortium name="The Broad Institute Genomics Platform"/>
            <consortium name="The Broad Institute Genome Sequencing Center for Infectious Disease"/>
            <person name="Wu L."/>
            <person name="Ma J."/>
        </authorList>
    </citation>
    <scope>NUCLEOTIDE SEQUENCE [LARGE SCALE GENOMIC DNA]</scope>
    <source>
        <strain evidence="3 4">JCM 3272</strain>
    </source>
</reference>
<comment type="subunit">
    <text evidence="1">Forms a complex with the RNAP catalytic core and with free principal sigma factors.</text>
</comment>
<organism evidence="3 4">
    <name type="scientific">Dactylosporangium salmoneum</name>
    <dbReference type="NCBI Taxonomy" id="53361"/>
    <lineage>
        <taxon>Bacteria</taxon>
        <taxon>Bacillati</taxon>
        <taxon>Actinomycetota</taxon>
        <taxon>Actinomycetes</taxon>
        <taxon>Micromonosporales</taxon>
        <taxon>Micromonosporaceae</taxon>
        <taxon>Dactylosporangium</taxon>
    </lineage>
</organism>
<dbReference type="Pfam" id="PF13397">
    <property type="entry name" value="RbpA"/>
    <property type="match status" value="1"/>
</dbReference>
<comment type="function">
    <text evidence="1">Binds to RNA polymerase (RNAP), stimulating transcription from principal, but not alternative sigma factor promoters.</text>
</comment>
<feature type="region of interest" description="Disordered" evidence="2">
    <location>
        <begin position="82"/>
        <end position="101"/>
    </location>
</feature>
<evidence type="ECO:0000313" key="4">
    <source>
        <dbReference type="Proteomes" id="UP001501444"/>
    </source>
</evidence>
<keyword evidence="1" id="KW-0804">Transcription</keyword>
<dbReference type="EMBL" id="BAAARV010000033">
    <property type="protein sequence ID" value="GAA2353512.1"/>
    <property type="molecule type" value="Genomic_DNA"/>
</dbReference>
<keyword evidence="1" id="KW-0862">Zinc</keyword>
<evidence type="ECO:0000256" key="1">
    <source>
        <dbReference type="HAMAP-Rule" id="MF_01483"/>
    </source>
</evidence>
<name>A0ABN3GLN8_9ACTN</name>
<sequence length="134" mass="14666">MFSPTILPPRDVAPPDEQERAAVAAGNAIRGSRVGSGPMRWAERGEQAPRRSVTYFCANGHVTSPAFAAEITPPATWDCPRCGLPAGQDEQAPPERPHPEPYKTHLAYVKERRSDADGEAILQEALARLRQRRG</sequence>
<keyword evidence="1" id="KW-0479">Metal-binding</keyword>
<keyword evidence="4" id="KW-1185">Reference proteome</keyword>
<dbReference type="HAMAP" id="MF_01483">
    <property type="entry name" value="RbpA"/>
    <property type="match status" value="1"/>
</dbReference>
<comment type="caution">
    <text evidence="3">The sequence shown here is derived from an EMBL/GenBank/DDBJ whole genome shotgun (WGS) entry which is preliminary data.</text>
</comment>
<feature type="binding site" evidence="1">
    <location>
        <position position="82"/>
    </location>
    <ligand>
        <name>Zn(2+)</name>
        <dbReference type="ChEBI" id="CHEBI:29105"/>
    </ligand>
</feature>
<comment type="similarity">
    <text evidence="1">Belongs to the RNA polymerase-binding protein RbpA family.</text>
</comment>
<keyword evidence="1" id="KW-0805">Transcription regulation</keyword>
<evidence type="ECO:0000256" key="2">
    <source>
        <dbReference type="SAM" id="MobiDB-lite"/>
    </source>
</evidence>
<dbReference type="Proteomes" id="UP001501444">
    <property type="component" value="Unassembled WGS sequence"/>
</dbReference>
<feature type="region of interest" description="Disordered" evidence="2">
    <location>
        <begin position="25"/>
        <end position="46"/>
    </location>
</feature>
<dbReference type="InterPro" id="IPR025182">
    <property type="entry name" value="RNApol-bd_RbpA"/>
</dbReference>
<gene>
    <name evidence="1" type="primary">rbpA</name>
    <name evidence="3" type="ORF">GCM10010170_044890</name>
</gene>
<comment type="cofactor">
    <cofactor evidence="1">
        <name>Zn(2+)</name>
        <dbReference type="ChEBI" id="CHEBI:29105"/>
    </cofactor>
    <text evidence="1">Bind 1 Zn(2+) per subunit.</text>
</comment>
<feature type="binding site" evidence="1">
    <location>
        <position position="79"/>
    </location>
    <ligand>
        <name>Zn(2+)</name>
        <dbReference type="ChEBI" id="CHEBI:29105"/>
    </ligand>
</feature>
<proteinExistence type="inferred from homology"/>